<dbReference type="Gene3D" id="1.10.238.10">
    <property type="entry name" value="EF-hand"/>
    <property type="match status" value="2"/>
</dbReference>
<reference evidence="6" key="1">
    <citation type="submission" date="2022-01" db="EMBL/GenBank/DDBJ databases">
        <authorList>
            <person name="King R."/>
        </authorList>
    </citation>
    <scope>NUCLEOTIDE SEQUENCE</scope>
</reference>
<protein>
    <recommendedName>
        <fullName evidence="5">EF-hand domain-containing protein</fullName>
    </recommendedName>
</protein>
<dbReference type="SUPFAM" id="SSF47473">
    <property type="entry name" value="EF-hand"/>
    <property type="match status" value="1"/>
</dbReference>
<dbReference type="Pfam" id="PF13499">
    <property type="entry name" value="EF-hand_7"/>
    <property type="match status" value="1"/>
</dbReference>
<evidence type="ECO:0000313" key="6">
    <source>
        <dbReference type="EMBL" id="CAG9764837.1"/>
    </source>
</evidence>
<dbReference type="GO" id="GO:0000287">
    <property type="term" value="F:magnesium ion binding"/>
    <property type="evidence" value="ECO:0007669"/>
    <property type="project" value="TreeGrafter"/>
</dbReference>
<dbReference type="PANTHER" id="PTHR45791:SF9">
    <property type="entry name" value="FREQUENIN-1-LIKE PROTEIN"/>
    <property type="match status" value="1"/>
</dbReference>
<dbReference type="EMBL" id="OU892278">
    <property type="protein sequence ID" value="CAG9764837.1"/>
    <property type="molecule type" value="Genomic_DNA"/>
</dbReference>
<dbReference type="CDD" id="cd00051">
    <property type="entry name" value="EFh"/>
    <property type="match status" value="1"/>
</dbReference>
<keyword evidence="4" id="KW-0460">Magnesium</keyword>
<dbReference type="InterPro" id="IPR051433">
    <property type="entry name" value="CIBP"/>
</dbReference>
<gene>
    <name evidence="6" type="ORF">CEUTPL_LOCUS5462</name>
</gene>
<dbReference type="AlphaFoldDB" id="A0A9N9MHC3"/>
<dbReference type="Proteomes" id="UP001152799">
    <property type="component" value="Chromosome 2"/>
</dbReference>
<evidence type="ECO:0000313" key="7">
    <source>
        <dbReference type="Proteomes" id="UP001152799"/>
    </source>
</evidence>
<dbReference type="PROSITE" id="PS50222">
    <property type="entry name" value="EF_HAND_2"/>
    <property type="match status" value="2"/>
</dbReference>
<keyword evidence="7" id="KW-1185">Reference proteome</keyword>
<dbReference type="InterPro" id="IPR011992">
    <property type="entry name" value="EF-hand-dom_pair"/>
</dbReference>
<dbReference type="OrthoDB" id="114727at2759"/>
<evidence type="ECO:0000256" key="1">
    <source>
        <dbReference type="ARBA" id="ARBA00022723"/>
    </source>
</evidence>
<name>A0A9N9MHC3_9CUCU</name>
<accession>A0A9N9MHC3</accession>
<feature type="domain" description="EF-hand" evidence="5">
    <location>
        <begin position="146"/>
        <end position="181"/>
    </location>
</feature>
<dbReference type="InterPro" id="IPR018247">
    <property type="entry name" value="EF_Hand_1_Ca_BS"/>
</dbReference>
<evidence type="ECO:0000259" key="5">
    <source>
        <dbReference type="PROSITE" id="PS50222"/>
    </source>
</evidence>
<feature type="domain" description="EF-hand" evidence="5">
    <location>
        <begin position="103"/>
        <end position="138"/>
    </location>
</feature>
<dbReference type="SMART" id="SM00054">
    <property type="entry name" value="EFh"/>
    <property type="match status" value="2"/>
</dbReference>
<dbReference type="PROSITE" id="PS00018">
    <property type="entry name" value="EF_HAND_1"/>
    <property type="match status" value="1"/>
</dbReference>
<sequence>MGGSKSKFSALTEDILEEYTVLTYLSKVEILHIFKIFGQLDCEGIPQDVNIRYPSERIEDIFTQLKFNPFRDRIFKVFSSQDDGMMSFEDILDLCSAMSERCPDNVKAAWAFRILDFDGDGYVGEEDLAEIIRRLTSTAGYITEEEQKHIIKTLMDEMNIESSGKVSVQEFIHAVGKMSEFPHSFCFRS</sequence>
<dbReference type="InterPro" id="IPR002048">
    <property type="entry name" value="EF_hand_dom"/>
</dbReference>
<dbReference type="GO" id="GO:0005509">
    <property type="term" value="F:calcium ion binding"/>
    <property type="evidence" value="ECO:0007669"/>
    <property type="project" value="InterPro"/>
</dbReference>
<keyword evidence="2" id="KW-0677">Repeat</keyword>
<proteinExistence type="predicted"/>
<keyword evidence="1" id="KW-0479">Metal-binding</keyword>
<evidence type="ECO:0000256" key="4">
    <source>
        <dbReference type="ARBA" id="ARBA00022842"/>
    </source>
</evidence>
<dbReference type="FunFam" id="1.10.238.10:FF:000079">
    <property type="entry name" value="Calcium and integrin-binding family member 2"/>
    <property type="match status" value="1"/>
</dbReference>
<organism evidence="6 7">
    <name type="scientific">Ceutorhynchus assimilis</name>
    <name type="common">cabbage seed weevil</name>
    <dbReference type="NCBI Taxonomy" id="467358"/>
    <lineage>
        <taxon>Eukaryota</taxon>
        <taxon>Metazoa</taxon>
        <taxon>Ecdysozoa</taxon>
        <taxon>Arthropoda</taxon>
        <taxon>Hexapoda</taxon>
        <taxon>Insecta</taxon>
        <taxon>Pterygota</taxon>
        <taxon>Neoptera</taxon>
        <taxon>Endopterygota</taxon>
        <taxon>Coleoptera</taxon>
        <taxon>Polyphaga</taxon>
        <taxon>Cucujiformia</taxon>
        <taxon>Curculionidae</taxon>
        <taxon>Ceutorhynchinae</taxon>
        <taxon>Ceutorhynchus</taxon>
    </lineage>
</organism>
<evidence type="ECO:0000256" key="3">
    <source>
        <dbReference type="ARBA" id="ARBA00022837"/>
    </source>
</evidence>
<evidence type="ECO:0000256" key="2">
    <source>
        <dbReference type="ARBA" id="ARBA00022737"/>
    </source>
</evidence>
<keyword evidence="3" id="KW-0106">Calcium</keyword>
<dbReference type="PANTHER" id="PTHR45791">
    <property type="entry name" value="CALCIUM AND INTEGRIN BINDING FAMILY MEMBER 2"/>
    <property type="match status" value="1"/>
</dbReference>